<keyword evidence="2 4" id="KW-0472">Membrane</keyword>
<dbReference type="InterPro" id="IPR036737">
    <property type="entry name" value="OmpA-like_sf"/>
</dbReference>
<dbReference type="PANTHER" id="PTHR30329">
    <property type="entry name" value="STATOR ELEMENT OF FLAGELLAR MOTOR COMPLEX"/>
    <property type="match status" value="1"/>
</dbReference>
<dbReference type="STRING" id="225324.SAMN02745126_03921"/>
<keyword evidence="3" id="KW-0998">Cell outer membrane</keyword>
<proteinExistence type="predicted"/>
<feature type="signal peptide" evidence="5">
    <location>
        <begin position="1"/>
        <end position="19"/>
    </location>
</feature>
<dbReference type="SUPFAM" id="SSF103088">
    <property type="entry name" value="OmpA-like"/>
    <property type="match status" value="1"/>
</dbReference>
<dbReference type="EMBL" id="FUWJ01000005">
    <property type="protein sequence ID" value="SKA16925.1"/>
    <property type="molecule type" value="Genomic_DNA"/>
</dbReference>
<evidence type="ECO:0000256" key="1">
    <source>
        <dbReference type="ARBA" id="ARBA00004442"/>
    </source>
</evidence>
<evidence type="ECO:0000256" key="5">
    <source>
        <dbReference type="SAM" id="SignalP"/>
    </source>
</evidence>
<name>A0A1T4RLP9_9HYPH</name>
<dbReference type="CDD" id="cd07185">
    <property type="entry name" value="OmpA_C-like"/>
    <property type="match status" value="1"/>
</dbReference>
<dbReference type="InterPro" id="IPR006664">
    <property type="entry name" value="OMP_bac"/>
</dbReference>
<evidence type="ECO:0000259" key="6">
    <source>
        <dbReference type="PROSITE" id="PS51123"/>
    </source>
</evidence>
<gene>
    <name evidence="7" type="ORF">SAMN02745126_03921</name>
</gene>
<dbReference type="Gene3D" id="3.30.1330.60">
    <property type="entry name" value="OmpA-like domain"/>
    <property type="match status" value="1"/>
</dbReference>
<evidence type="ECO:0000313" key="8">
    <source>
        <dbReference type="Proteomes" id="UP000190092"/>
    </source>
</evidence>
<dbReference type="PANTHER" id="PTHR30329:SF21">
    <property type="entry name" value="LIPOPROTEIN YIAD-RELATED"/>
    <property type="match status" value="1"/>
</dbReference>
<accession>A0A1T4RLP9</accession>
<dbReference type="RefSeq" id="WP_085935595.1">
    <property type="nucleotide sequence ID" value="NZ_FUWJ01000005.1"/>
</dbReference>
<reference evidence="8" key="1">
    <citation type="submission" date="2017-02" db="EMBL/GenBank/DDBJ databases">
        <authorList>
            <person name="Varghese N."/>
            <person name="Submissions S."/>
        </authorList>
    </citation>
    <scope>NUCLEOTIDE SEQUENCE [LARGE SCALE GENOMIC DNA]</scope>
    <source>
        <strain evidence="8">ATCC 27094</strain>
    </source>
</reference>
<dbReference type="OrthoDB" id="189250at2"/>
<keyword evidence="8" id="KW-1185">Reference proteome</keyword>
<dbReference type="Proteomes" id="UP000190092">
    <property type="component" value="Unassembled WGS sequence"/>
</dbReference>
<dbReference type="InterPro" id="IPR050330">
    <property type="entry name" value="Bact_OuterMem_StrucFunc"/>
</dbReference>
<sequence>MFKKLIAVCAAAFLMAACDETPQASMQPPPPPPAPKTFMVFFDWDSIKLSDQALRTLTQAGDAYKTSGNVQVTVTGHTDTSGSPQYNMALSLRRANAVKDVLVRQGVPATAITTVGRGEQGLLVPTGDGVREPQNRRAEIVIPQPAASPNDAAYCAALSAKYRTIDRANEVQAAAADAMNKCAQGDYAAGIPVLEKILIDGKVPLPPRT</sequence>
<evidence type="ECO:0000256" key="3">
    <source>
        <dbReference type="ARBA" id="ARBA00023237"/>
    </source>
</evidence>
<organism evidence="7 8">
    <name type="scientific">Enhydrobacter aerosaccus</name>
    <dbReference type="NCBI Taxonomy" id="225324"/>
    <lineage>
        <taxon>Bacteria</taxon>
        <taxon>Pseudomonadati</taxon>
        <taxon>Pseudomonadota</taxon>
        <taxon>Alphaproteobacteria</taxon>
        <taxon>Hyphomicrobiales</taxon>
        <taxon>Enhydrobacter</taxon>
    </lineage>
</organism>
<protein>
    <submittedName>
        <fullName evidence="7">OmpA family protein</fullName>
    </submittedName>
</protein>
<evidence type="ECO:0000256" key="4">
    <source>
        <dbReference type="PROSITE-ProRule" id="PRU00473"/>
    </source>
</evidence>
<dbReference type="PROSITE" id="PS51257">
    <property type="entry name" value="PROKAR_LIPOPROTEIN"/>
    <property type="match status" value="1"/>
</dbReference>
<evidence type="ECO:0000313" key="7">
    <source>
        <dbReference type="EMBL" id="SKA16925.1"/>
    </source>
</evidence>
<dbReference type="PRINTS" id="PR01021">
    <property type="entry name" value="OMPADOMAIN"/>
</dbReference>
<dbReference type="InterPro" id="IPR006665">
    <property type="entry name" value="OmpA-like"/>
</dbReference>
<keyword evidence="5" id="KW-0732">Signal</keyword>
<dbReference type="Pfam" id="PF00691">
    <property type="entry name" value="OmpA"/>
    <property type="match status" value="1"/>
</dbReference>
<dbReference type="AlphaFoldDB" id="A0A1T4RLP9"/>
<feature type="chain" id="PRO_5013295575" evidence="5">
    <location>
        <begin position="20"/>
        <end position="209"/>
    </location>
</feature>
<evidence type="ECO:0000256" key="2">
    <source>
        <dbReference type="ARBA" id="ARBA00023136"/>
    </source>
</evidence>
<dbReference type="PROSITE" id="PS51123">
    <property type="entry name" value="OMPA_2"/>
    <property type="match status" value="1"/>
</dbReference>
<comment type="subcellular location">
    <subcellularLocation>
        <location evidence="1">Cell outer membrane</location>
    </subcellularLocation>
</comment>
<dbReference type="GO" id="GO:0009279">
    <property type="term" value="C:cell outer membrane"/>
    <property type="evidence" value="ECO:0007669"/>
    <property type="project" value="UniProtKB-SubCell"/>
</dbReference>
<feature type="domain" description="OmpA-like" evidence="6">
    <location>
        <begin position="34"/>
        <end position="146"/>
    </location>
</feature>